<dbReference type="OrthoDB" id="2686745at2759"/>
<reference evidence="1 2" key="1">
    <citation type="journal article" date="2008" name="Nature">
        <title>The genome of Laccaria bicolor provides insights into mycorrhizal symbiosis.</title>
        <authorList>
            <person name="Martin F."/>
            <person name="Aerts A."/>
            <person name="Ahren D."/>
            <person name="Brun A."/>
            <person name="Danchin E.G.J."/>
            <person name="Duchaussoy F."/>
            <person name="Gibon J."/>
            <person name="Kohler A."/>
            <person name="Lindquist E."/>
            <person name="Pereda V."/>
            <person name="Salamov A."/>
            <person name="Shapiro H.J."/>
            <person name="Wuyts J."/>
            <person name="Blaudez D."/>
            <person name="Buee M."/>
            <person name="Brokstein P."/>
            <person name="Canbaeck B."/>
            <person name="Cohen D."/>
            <person name="Courty P.E."/>
            <person name="Coutinho P.M."/>
            <person name="Delaruelle C."/>
            <person name="Detter J.C."/>
            <person name="Deveau A."/>
            <person name="DiFazio S."/>
            <person name="Duplessis S."/>
            <person name="Fraissinet-Tachet L."/>
            <person name="Lucic E."/>
            <person name="Frey-Klett P."/>
            <person name="Fourrey C."/>
            <person name="Feussner I."/>
            <person name="Gay G."/>
            <person name="Grimwood J."/>
            <person name="Hoegger P.J."/>
            <person name="Jain P."/>
            <person name="Kilaru S."/>
            <person name="Labbe J."/>
            <person name="Lin Y.C."/>
            <person name="Legue V."/>
            <person name="Le Tacon F."/>
            <person name="Marmeisse R."/>
            <person name="Melayah D."/>
            <person name="Montanini B."/>
            <person name="Muratet M."/>
            <person name="Nehls U."/>
            <person name="Niculita-Hirzel H."/>
            <person name="Oudot-Le Secq M.P."/>
            <person name="Peter M."/>
            <person name="Quesneville H."/>
            <person name="Rajashekar B."/>
            <person name="Reich M."/>
            <person name="Rouhier N."/>
            <person name="Schmutz J."/>
            <person name="Yin T."/>
            <person name="Chalot M."/>
            <person name="Henrissat B."/>
            <person name="Kuees U."/>
            <person name="Lucas S."/>
            <person name="Van de Peer Y."/>
            <person name="Podila G.K."/>
            <person name="Polle A."/>
            <person name="Pukkila P.J."/>
            <person name="Richardson P.M."/>
            <person name="Rouze P."/>
            <person name="Sanders I.R."/>
            <person name="Stajich J.E."/>
            <person name="Tunlid A."/>
            <person name="Tuskan G."/>
            <person name="Grigoriev I.V."/>
        </authorList>
    </citation>
    <scope>NUCLEOTIDE SEQUENCE [LARGE SCALE GENOMIC DNA]</scope>
    <source>
        <strain evidence="2">S238N-H82 / ATCC MYA-4686</strain>
    </source>
</reference>
<dbReference type="AlphaFoldDB" id="B0E1E5"/>
<proteinExistence type="predicted"/>
<name>B0E1E5_LACBS</name>
<evidence type="ECO:0000313" key="1">
    <source>
        <dbReference type="EMBL" id="EDQ99316.1"/>
    </source>
</evidence>
<dbReference type="EMBL" id="DS547167">
    <property type="protein sequence ID" value="EDQ99316.1"/>
    <property type="molecule type" value="Genomic_DNA"/>
</dbReference>
<protein>
    <submittedName>
        <fullName evidence="1">Predicted protein</fullName>
    </submittedName>
</protein>
<dbReference type="RefSeq" id="XP_001890036.1">
    <property type="nucleotide sequence ID" value="XM_001890001.1"/>
</dbReference>
<dbReference type="InParanoid" id="B0E1E5"/>
<accession>B0E1E5</accession>
<gene>
    <name evidence="1" type="ORF">LACBIDRAFT_316680</name>
</gene>
<dbReference type="HOGENOM" id="CLU_1825625_0_0_1"/>
<dbReference type="GeneID" id="6085708"/>
<organism evidence="2">
    <name type="scientific">Laccaria bicolor (strain S238N-H82 / ATCC MYA-4686)</name>
    <name type="common">Bicoloured deceiver</name>
    <name type="synonym">Laccaria laccata var. bicolor</name>
    <dbReference type="NCBI Taxonomy" id="486041"/>
    <lineage>
        <taxon>Eukaryota</taxon>
        <taxon>Fungi</taxon>
        <taxon>Dikarya</taxon>
        <taxon>Basidiomycota</taxon>
        <taxon>Agaricomycotina</taxon>
        <taxon>Agaricomycetes</taxon>
        <taxon>Agaricomycetidae</taxon>
        <taxon>Agaricales</taxon>
        <taxon>Agaricineae</taxon>
        <taxon>Hydnangiaceae</taxon>
        <taxon>Laccaria</taxon>
    </lineage>
</organism>
<dbReference type="KEGG" id="lbc:LACBIDRAFT_316680"/>
<dbReference type="Proteomes" id="UP000001194">
    <property type="component" value="Unassembled WGS sequence"/>
</dbReference>
<sequence length="141" mass="16126">MDLISCNFFARTALMPPHCIQDYHSRPTTRSIFSPERLLTPPPSTLRSAFTFIDHYDVTDPDEPETAESSSSKSYRPILMLKPRGEVSRAYNLQVEMKVDDKQFTDVQGLISRLVPDHLETSLSFRQQSSADLDTIYEKVI</sequence>
<evidence type="ECO:0000313" key="2">
    <source>
        <dbReference type="Proteomes" id="UP000001194"/>
    </source>
</evidence>
<keyword evidence="2" id="KW-1185">Reference proteome</keyword>